<sequence>MLVQKTKEPGRFADGGGLYLQISRLGGRSWLFRYTLEGRAREMGLGAVGTVSLAEARAKAADVRKLLATGVDPLADRQAKKREAEAAKTRMKTFKECATAYIAAHEPGWRNPKHRQQWKNTLYTYAYPILGDQAVGEVDLPLVLSVLEPIWTEKPETASRVRGRIEAILDWATVRGLRSGDNPARWRGHLDKLLVPKTKIRRVRHHPAMPYDALPAFMVHLRARDAVAAQALEFIILTAARTSEALEAVWSEVDLDNAVWTVPGERMKAGRPHRVPLTRQALAVLEKARMIRDEENGDYVFPGWKTGRPLSNMSLAMLLRRMDIEDLTVHGFRSTFRDWAAEQTSFAREVAEMALAHAISDKVEAAYRRGDLFEKRRRMMQAWADFCDQPPAFESGDGKVTRIRAAG</sequence>
<dbReference type="InterPro" id="IPR038488">
    <property type="entry name" value="Integrase_DNA-bd_sf"/>
</dbReference>
<dbReference type="InterPro" id="IPR044068">
    <property type="entry name" value="CB"/>
</dbReference>
<evidence type="ECO:0000259" key="7">
    <source>
        <dbReference type="PROSITE" id="PS51900"/>
    </source>
</evidence>
<dbReference type="GO" id="GO:0003677">
    <property type="term" value="F:DNA binding"/>
    <property type="evidence" value="ECO:0007669"/>
    <property type="project" value="UniProtKB-UniRule"/>
</dbReference>
<evidence type="ECO:0000313" key="8">
    <source>
        <dbReference type="EMBL" id="EKE75527.1"/>
    </source>
</evidence>
<evidence type="ECO:0000259" key="6">
    <source>
        <dbReference type="PROSITE" id="PS51898"/>
    </source>
</evidence>
<dbReference type="InterPro" id="IPR025166">
    <property type="entry name" value="Integrase_DNA_bind_dom"/>
</dbReference>
<feature type="domain" description="Tyr recombinase" evidence="6">
    <location>
        <begin position="204"/>
        <end position="380"/>
    </location>
</feature>
<dbReference type="PROSITE" id="PS51898">
    <property type="entry name" value="TYR_RECOMBINASE"/>
    <property type="match status" value="1"/>
</dbReference>
<evidence type="ECO:0000256" key="2">
    <source>
        <dbReference type="ARBA" id="ARBA00022908"/>
    </source>
</evidence>
<evidence type="ECO:0000313" key="9">
    <source>
        <dbReference type="Proteomes" id="UP000006746"/>
    </source>
</evidence>
<dbReference type="Gene3D" id="1.10.443.10">
    <property type="entry name" value="Intergrase catalytic core"/>
    <property type="match status" value="1"/>
</dbReference>
<proteinExistence type="inferred from homology"/>
<dbReference type="Proteomes" id="UP000006746">
    <property type="component" value="Unassembled WGS sequence"/>
</dbReference>
<dbReference type="InterPro" id="IPR053876">
    <property type="entry name" value="Phage_int_M"/>
</dbReference>
<dbReference type="InterPro" id="IPR050808">
    <property type="entry name" value="Phage_Integrase"/>
</dbReference>
<reference evidence="8 9" key="1">
    <citation type="journal article" date="2012" name="J. Bacteriol.">
        <title>Genome Sequence of Oceanibaculum indicum Type Strain P24.</title>
        <authorList>
            <person name="Lai Q."/>
            <person name="Shao Z."/>
        </authorList>
    </citation>
    <scope>NUCLEOTIDE SEQUENCE [LARGE SCALE GENOMIC DNA]</scope>
    <source>
        <strain evidence="8 9">P24</strain>
    </source>
</reference>
<dbReference type="InterPro" id="IPR010998">
    <property type="entry name" value="Integrase_recombinase_N"/>
</dbReference>
<dbReference type="Pfam" id="PF00589">
    <property type="entry name" value="Phage_integrase"/>
    <property type="match status" value="1"/>
</dbReference>
<dbReference type="Gene3D" id="3.30.160.390">
    <property type="entry name" value="Integrase, DNA-binding domain"/>
    <property type="match status" value="1"/>
</dbReference>
<dbReference type="PANTHER" id="PTHR30629:SF2">
    <property type="entry name" value="PROPHAGE INTEGRASE INTS-RELATED"/>
    <property type="match status" value="1"/>
</dbReference>
<dbReference type="CDD" id="cd00801">
    <property type="entry name" value="INT_P4_C"/>
    <property type="match status" value="1"/>
</dbReference>
<dbReference type="STRING" id="1207063.P24_09911"/>
<dbReference type="Pfam" id="PF13356">
    <property type="entry name" value="Arm-DNA-bind_3"/>
    <property type="match status" value="1"/>
</dbReference>
<dbReference type="Gene3D" id="1.10.150.130">
    <property type="match status" value="1"/>
</dbReference>
<dbReference type="GO" id="GO:0006310">
    <property type="term" value="P:DNA recombination"/>
    <property type="evidence" value="ECO:0007669"/>
    <property type="project" value="UniProtKB-KW"/>
</dbReference>
<dbReference type="PANTHER" id="PTHR30629">
    <property type="entry name" value="PROPHAGE INTEGRASE"/>
    <property type="match status" value="1"/>
</dbReference>
<keyword evidence="3 5" id="KW-0238">DNA-binding</keyword>
<dbReference type="Pfam" id="PF22022">
    <property type="entry name" value="Phage_int_M"/>
    <property type="match status" value="1"/>
</dbReference>
<dbReference type="eggNOG" id="COG0582">
    <property type="taxonomic scope" value="Bacteria"/>
</dbReference>
<keyword evidence="9" id="KW-1185">Reference proteome</keyword>
<evidence type="ECO:0000256" key="3">
    <source>
        <dbReference type="ARBA" id="ARBA00023125"/>
    </source>
</evidence>
<dbReference type="InterPro" id="IPR002104">
    <property type="entry name" value="Integrase_catalytic"/>
</dbReference>
<comment type="caution">
    <text evidence="8">The sequence shown here is derived from an EMBL/GenBank/DDBJ whole genome shotgun (WGS) entry which is preliminary data.</text>
</comment>
<dbReference type="EMBL" id="AMRL01000011">
    <property type="protein sequence ID" value="EKE75527.1"/>
    <property type="molecule type" value="Genomic_DNA"/>
</dbReference>
<gene>
    <name evidence="8" type="ORF">P24_09911</name>
</gene>
<dbReference type="PATRIC" id="fig|1207063.3.peg.2005"/>
<protein>
    <submittedName>
        <fullName evidence="8">Integrase family protein</fullName>
    </submittedName>
</protein>
<name>K2JM95_9PROT</name>
<dbReference type="InterPro" id="IPR013762">
    <property type="entry name" value="Integrase-like_cat_sf"/>
</dbReference>
<evidence type="ECO:0000256" key="5">
    <source>
        <dbReference type="PROSITE-ProRule" id="PRU01248"/>
    </source>
</evidence>
<dbReference type="AlphaFoldDB" id="K2JM95"/>
<keyword evidence="4" id="KW-0233">DNA recombination</keyword>
<organism evidence="8 9">
    <name type="scientific">Oceanibaculum indicum P24</name>
    <dbReference type="NCBI Taxonomy" id="1207063"/>
    <lineage>
        <taxon>Bacteria</taxon>
        <taxon>Pseudomonadati</taxon>
        <taxon>Pseudomonadota</taxon>
        <taxon>Alphaproteobacteria</taxon>
        <taxon>Rhodospirillales</taxon>
        <taxon>Oceanibaculaceae</taxon>
        <taxon>Oceanibaculum</taxon>
    </lineage>
</organism>
<accession>K2JM95</accession>
<evidence type="ECO:0000256" key="1">
    <source>
        <dbReference type="ARBA" id="ARBA00008857"/>
    </source>
</evidence>
<dbReference type="InterPro" id="IPR011010">
    <property type="entry name" value="DNA_brk_join_enz"/>
</dbReference>
<dbReference type="GO" id="GO:0015074">
    <property type="term" value="P:DNA integration"/>
    <property type="evidence" value="ECO:0007669"/>
    <property type="project" value="UniProtKB-KW"/>
</dbReference>
<feature type="domain" description="Core-binding (CB)" evidence="7">
    <location>
        <begin position="92"/>
        <end position="173"/>
    </location>
</feature>
<evidence type="ECO:0000256" key="4">
    <source>
        <dbReference type="ARBA" id="ARBA00023172"/>
    </source>
</evidence>
<keyword evidence="2" id="KW-0229">DNA integration</keyword>
<comment type="similarity">
    <text evidence="1">Belongs to the 'phage' integrase family.</text>
</comment>
<dbReference type="SUPFAM" id="SSF56349">
    <property type="entry name" value="DNA breaking-rejoining enzymes"/>
    <property type="match status" value="1"/>
</dbReference>
<dbReference type="PROSITE" id="PS51900">
    <property type="entry name" value="CB"/>
    <property type="match status" value="1"/>
</dbReference>